<keyword evidence="1" id="KW-0812">Transmembrane</keyword>
<protein>
    <submittedName>
        <fullName evidence="3">Uncharacterized protein</fullName>
    </submittedName>
</protein>
<evidence type="ECO:0000313" key="4">
    <source>
        <dbReference type="Proteomes" id="UP000325440"/>
    </source>
</evidence>
<feature type="transmembrane region" description="Helical" evidence="1">
    <location>
        <begin position="47"/>
        <end position="68"/>
    </location>
</feature>
<evidence type="ECO:0000256" key="1">
    <source>
        <dbReference type="SAM" id="Phobius"/>
    </source>
</evidence>
<organism evidence="3 4">
    <name type="scientific">Cinara cedri</name>
    <dbReference type="NCBI Taxonomy" id="506608"/>
    <lineage>
        <taxon>Eukaryota</taxon>
        <taxon>Metazoa</taxon>
        <taxon>Ecdysozoa</taxon>
        <taxon>Arthropoda</taxon>
        <taxon>Hexapoda</taxon>
        <taxon>Insecta</taxon>
        <taxon>Pterygota</taxon>
        <taxon>Neoptera</taxon>
        <taxon>Paraneoptera</taxon>
        <taxon>Hemiptera</taxon>
        <taxon>Sternorrhyncha</taxon>
        <taxon>Aphidomorpha</taxon>
        <taxon>Aphidoidea</taxon>
        <taxon>Aphididae</taxon>
        <taxon>Lachninae</taxon>
        <taxon>Cinara</taxon>
    </lineage>
</organism>
<proteinExistence type="predicted"/>
<accession>A0A5E4M5C8</accession>
<keyword evidence="1" id="KW-0472">Membrane</keyword>
<gene>
    <name evidence="3" type="ORF">CINCED_3A004319</name>
</gene>
<sequence>MRFSTFLLFLVIVIISFLNETEARRKILRGRKTITRTYYKTLGIPAWLSITFTGLIILGISGIIFAVLQKFIIINNQPPQSSSSSIPLTS</sequence>
<keyword evidence="1" id="KW-1133">Transmembrane helix</keyword>
<dbReference type="AlphaFoldDB" id="A0A5E4M5C8"/>
<dbReference type="EMBL" id="CABPRJ010000022">
    <property type="protein sequence ID" value="VVC25913.1"/>
    <property type="molecule type" value="Genomic_DNA"/>
</dbReference>
<name>A0A5E4M5C8_9HEMI</name>
<feature type="chain" id="PRO_5022928824" evidence="2">
    <location>
        <begin position="24"/>
        <end position="90"/>
    </location>
</feature>
<dbReference type="Proteomes" id="UP000325440">
    <property type="component" value="Unassembled WGS sequence"/>
</dbReference>
<reference evidence="3 4" key="1">
    <citation type="submission" date="2019-08" db="EMBL/GenBank/DDBJ databases">
        <authorList>
            <person name="Alioto T."/>
            <person name="Alioto T."/>
            <person name="Gomez Garrido J."/>
        </authorList>
    </citation>
    <scope>NUCLEOTIDE SEQUENCE [LARGE SCALE GENOMIC DNA]</scope>
</reference>
<evidence type="ECO:0000313" key="3">
    <source>
        <dbReference type="EMBL" id="VVC25913.1"/>
    </source>
</evidence>
<keyword evidence="4" id="KW-1185">Reference proteome</keyword>
<keyword evidence="2" id="KW-0732">Signal</keyword>
<evidence type="ECO:0000256" key="2">
    <source>
        <dbReference type="SAM" id="SignalP"/>
    </source>
</evidence>
<feature type="signal peptide" evidence="2">
    <location>
        <begin position="1"/>
        <end position="23"/>
    </location>
</feature>